<feature type="transmembrane region" description="Helical" evidence="6">
    <location>
        <begin position="99"/>
        <end position="116"/>
    </location>
</feature>
<evidence type="ECO:0000256" key="3">
    <source>
        <dbReference type="ARBA" id="ARBA00022692"/>
    </source>
</evidence>
<keyword evidence="5 6" id="KW-0472">Membrane</keyword>
<accession>A0A4D4LVM2</accession>
<evidence type="ECO:0000256" key="6">
    <source>
        <dbReference type="SAM" id="Phobius"/>
    </source>
</evidence>
<feature type="transmembrane region" description="Helical" evidence="6">
    <location>
        <begin position="361"/>
        <end position="384"/>
    </location>
</feature>
<evidence type="ECO:0000256" key="2">
    <source>
        <dbReference type="ARBA" id="ARBA00022448"/>
    </source>
</evidence>
<dbReference type="PANTHER" id="PTHR23511">
    <property type="entry name" value="SYNAPTIC VESICLE GLYCOPROTEIN 2"/>
    <property type="match status" value="1"/>
</dbReference>
<feature type="transmembrane region" description="Helical" evidence="6">
    <location>
        <begin position="157"/>
        <end position="178"/>
    </location>
</feature>
<dbReference type="InterPro" id="IPR020846">
    <property type="entry name" value="MFS_dom"/>
</dbReference>
<dbReference type="GO" id="GO:0022857">
    <property type="term" value="F:transmembrane transporter activity"/>
    <property type="evidence" value="ECO:0007669"/>
    <property type="project" value="InterPro"/>
</dbReference>
<feature type="transmembrane region" description="Helical" evidence="6">
    <location>
        <begin position="62"/>
        <end position="87"/>
    </location>
</feature>
<dbReference type="Proteomes" id="UP000299211">
    <property type="component" value="Unassembled WGS sequence"/>
</dbReference>
<name>A0A4D4LVM2_STRAX</name>
<evidence type="ECO:0000256" key="1">
    <source>
        <dbReference type="ARBA" id="ARBA00004651"/>
    </source>
</evidence>
<dbReference type="STRING" id="33903.AQJ43_30285"/>
<feature type="transmembrane region" description="Helical" evidence="6">
    <location>
        <begin position="396"/>
        <end position="419"/>
    </location>
</feature>
<feature type="transmembrane region" description="Helical" evidence="6">
    <location>
        <begin position="33"/>
        <end position="50"/>
    </location>
</feature>
<dbReference type="PROSITE" id="PS50850">
    <property type="entry name" value="MFS"/>
    <property type="match status" value="1"/>
</dbReference>
<dbReference type="Proteomes" id="UP000302139">
    <property type="component" value="Unassembled WGS sequence"/>
</dbReference>
<feature type="transmembrane region" description="Helical" evidence="6">
    <location>
        <begin position="425"/>
        <end position="446"/>
    </location>
</feature>
<organism evidence="8 11">
    <name type="scientific">Streptomyces avermitilis</name>
    <dbReference type="NCBI Taxonomy" id="33903"/>
    <lineage>
        <taxon>Bacteria</taxon>
        <taxon>Bacillati</taxon>
        <taxon>Actinomycetota</taxon>
        <taxon>Actinomycetes</taxon>
        <taxon>Kitasatosporales</taxon>
        <taxon>Streptomycetaceae</taxon>
        <taxon>Streptomyces</taxon>
    </lineage>
</organism>
<dbReference type="RefSeq" id="WP_010983736.1">
    <property type="nucleotide sequence ID" value="NZ_BAABTN010000137.1"/>
</dbReference>
<evidence type="ECO:0000259" key="7">
    <source>
        <dbReference type="PROSITE" id="PS50850"/>
    </source>
</evidence>
<comment type="subcellular location">
    <subcellularLocation>
        <location evidence="1">Cell membrane</location>
        <topology evidence="1">Multi-pass membrane protein</topology>
    </subcellularLocation>
</comment>
<dbReference type="InterPro" id="IPR036259">
    <property type="entry name" value="MFS_trans_sf"/>
</dbReference>
<protein>
    <submittedName>
        <fullName evidence="8">MFS transporter</fullName>
    </submittedName>
</protein>
<evidence type="ECO:0000313" key="11">
    <source>
        <dbReference type="Proteomes" id="UP000302139"/>
    </source>
</evidence>
<dbReference type="SUPFAM" id="SSF103473">
    <property type="entry name" value="MFS general substrate transporter"/>
    <property type="match status" value="1"/>
</dbReference>
<evidence type="ECO:0000256" key="4">
    <source>
        <dbReference type="ARBA" id="ARBA00022989"/>
    </source>
</evidence>
<feature type="transmembrane region" description="Helical" evidence="6">
    <location>
        <begin position="122"/>
        <end position="145"/>
    </location>
</feature>
<proteinExistence type="predicted"/>
<evidence type="ECO:0000313" key="8">
    <source>
        <dbReference type="EMBL" id="GDY62093.1"/>
    </source>
</evidence>
<keyword evidence="2" id="KW-0813">Transport</keyword>
<dbReference type="CDD" id="cd17316">
    <property type="entry name" value="MFS_SV2_like"/>
    <property type="match status" value="1"/>
</dbReference>
<dbReference type="PANTHER" id="PTHR23511:SF34">
    <property type="entry name" value="SYNAPTIC VESICLE GLYCOPROTEIN 2"/>
    <property type="match status" value="1"/>
</dbReference>
<keyword evidence="4 6" id="KW-1133">Transmembrane helix</keyword>
<dbReference type="GO" id="GO:0005886">
    <property type="term" value="C:plasma membrane"/>
    <property type="evidence" value="ECO:0007669"/>
    <property type="project" value="UniProtKB-SubCell"/>
</dbReference>
<feature type="transmembrane region" description="Helical" evidence="6">
    <location>
        <begin position="337"/>
        <end position="355"/>
    </location>
</feature>
<dbReference type="Gene3D" id="1.20.1250.20">
    <property type="entry name" value="MFS general substrate transporter like domains"/>
    <property type="match status" value="1"/>
</dbReference>
<dbReference type="GeneID" id="41539388"/>
<keyword evidence="3 6" id="KW-0812">Transmembrane</keyword>
<dbReference type="OMA" id="DLQWLKV"/>
<reference evidence="8 11" key="2">
    <citation type="submission" date="2019-04" db="EMBL/GenBank/DDBJ databases">
        <title>Draft genome sequences of Streptomyces avermitilis NBRC 14893.</title>
        <authorList>
            <person name="Komaki H."/>
            <person name="Tamura T."/>
            <person name="Hosoyama A."/>
        </authorList>
    </citation>
    <scope>NUCLEOTIDE SEQUENCE [LARGE SCALE GENOMIC DNA]</scope>
    <source>
        <strain evidence="8 11">NBRC 14893</strain>
    </source>
</reference>
<dbReference type="AlphaFoldDB" id="A0A4D4LVM2"/>
<gene>
    <name evidence="8" type="primary">ydjE</name>
    <name evidence="8" type="ORF">SAV14893_014860</name>
    <name evidence="9" type="ORF">SAV31267_072900</name>
</gene>
<feature type="domain" description="Major facilitator superfamily (MFS) profile" evidence="7">
    <location>
        <begin position="33"/>
        <end position="450"/>
    </location>
</feature>
<dbReference type="InterPro" id="IPR005828">
    <property type="entry name" value="MFS_sugar_transport-like"/>
</dbReference>
<evidence type="ECO:0000256" key="5">
    <source>
        <dbReference type="ARBA" id="ARBA00023136"/>
    </source>
</evidence>
<dbReference type="Pfam" id="PF00083">
    <property type="entry name" value="Sugar_tr"/>
    <property type="match status" value="1"/>
</dbReference>
<comment type="caution">
    <text evidence="8">The sequence shown here is derived from an EMBL/GenBank/DDBJ whole genome shotgun (WGS) entry which is preliminary data.</text>
</comment>
<feature type="transmembrane region" description="Helical" evidence="6">
    <location>
        <begin position="305"/>
        <end position="330"/>
    </location>
</feature>
<dbReference type="EMBL" id="BJHX01000001">
    <property type="protein sequence ID" value="GDY62093.1"/>
    <property type="molecule type" value="Genomic_DNA"/>
</dbReference>
<evidence type="ECO:0000313" key="10">
    <source>
        <dbReference type="Proteomes" id="UP000299211"/>
    </source>
</evidence>
<feature type="transmembrane region" description="Helical" evidence="6">
    <location>
        <begin position="190"/>
        <end position="207"/>
    </location>
</feature>
<dbReference type="EMBL" id="BJHY01000001">
    <property type="protein sequence ID" value="GDY77805.1"/>
    <property type="molecule type" value="Genomic_DNA"/>
</dbReference>
<evidence type="ECO:0000313" key="9">
    <source>
        <dbReference type="EMBL" id="GDY77805.1"/>
    </source>
</evidence>
<reference evidence="9 10" key="1">
    <citation type="submission" date="2019-04" db="EMBL/GenBank/DDBJ databases">
        <title>Draft genome sequences of Streptomyces avermitilis ATCC 31267.</title>
        <authorList>
            <person name="Komaki H."/>
            <person name="Tamura T."/>
            <person name="Hosoyama A."/>
        </authorList>
    </citation>
    <scope>NUCLEOTIDE SEQUENCE [LARGE SCALE GENOMIC DNA]</scope>
    <source>
        <strain evidence="9 10">ATCC 31267</strain>
    </source>
</reference>
<feature type="transmembrane region" description="Helical" evidence="6">
    <location>
        <begin position="274"/>
        <end position="299"/>
    </location>
</feature>
<sequence>MSQTTTAVSGVSAPVSIGVRLDRMPITPMHRRLTAVIGIGLLFDTFENSLSGTIAKVLQGDFAFGATSLKLVLASVFVGQFIGSLVLGRVADRFGRRRAFLINLAIYSGFSLLGAFSPNAGWLIATRFLAGIGIGAEQALSDCYLADVLPAAKRGRFIAWAYTLAFCGVPAVGFAALWLVPLTPLGVDGWRWLFVIGALGSAVVWVLRRQLIESPRWLAATGRTAEADRLVSRMEAQAPAGRTAEDLPAPYEAPGAARVRLRDVFAPGLRRRTVMLWIFCALSVVGYYGFGTLAPQILAAKGFDIVAGLGFTALCFLGYPVGSALSLPVIDRVERKTLVAASAAAMVAAGMGFAFTDSPALIVAFGFGYTLCSNVFSSVSHVYLSEQYPTAIRATASGAAYSLSKLSAAALPFVLLPVLDSYGPGALFAVIAAAMAALAVTVLTLGERTTGASVDRAPVPVNIPTLKRS</sequence>